<keyword evidence="3" id="KW-1185">Reference proteome</keyword>
<feature type="region of interest" description="Disordered" evidence="1">
    <location>
        <begin position="258"/>
        <end position="286"/>
    </location>
</feature>
<sequence length="321" mass="35532">MQTEMDWTWAERREWITEAQLPKACARDGSAVSAAAMAAVLNAINDHLGKNAVAWPSQQKIGTKTKLSPKTIQRATEALQALSLLIVDVKKGRSGTNHYRIVWTELQLLQPARRAAWEAFLRDANPETLPRESARHQSDIPAEQSAILTGQSAILTGQSVTVTDEHHKGKPQKKTTTTPEPDQRAEPQTDARTWEVVVSDLIDCGLSDAGARRAAQTAQSRGLSLDQAHELTETYRRRNQPGYTGRTPTAGWLYRWLTGQSTPEPDPAESPKPIRTGRGDALTDGQKRELFDRSRIVLNGRKRGLTEEEIRAECAAVGIVY</sequence>
<evidence type="ECO:0000313" key="3">
    <source>
        <dbReference type="Proteomes" id="UP000318017"/>
    </source>
</evidence>
<dbReference type="OrthoDB" id="280213at2"/>
<gene>
    <name evidence="2" type="ORF">Q31a_27240</name>
</gene>
<accession>A0A518G736</accession>
<dbReference type="KEGG" id="ahel:Q31a_27240"/>
<proteinExistence type="predicted"/>
<reference evidence="2 3" key="1">
    <citation type="submission" date="2019-02" db="EMBL/GenBank/DDBJ databases">
        <title>Deep-cultivation of Planctomycetes and their phenomic and genomic characterization uncovers novel biology.</title>
        <authorList>
            <person name="Wiegand S."/>
            <person name="Jogler M."/>
            <person name="Boedeker C."/>
            <person name="Pinto D."/>
            <person name="Vollmers J."/>
            <person name="Rivas-Marin E."/>
            <person name="Kohn T."/>
            <person name="Peeters S.H."/>
            <person name="Heuer A."/>
            <person name="Rast P."/>
            <person name="Oberbeckmann S."/>
            <person name="Bunk B."/>
            <person name="Jeske O."/>
            <person name="Meyerdierks A."/>
            <person name="Storesund J.E."/>
            <person name="Kallscheuer N."/>
            <person name="Luecker S."/>
            <person name="Lage O.M."/>
            <person name="Pohl T."/>
            <person name="Merkel B.J."/>
            <person name="Hornburger P."/>
            <person name="Mueller R.-W."/>
            <person name="Bruemmer F."/>
            <person name="Labrenz M."/>
            <person name="Spormann A.M."/>
            <person name="Op den Camp H."/>
            <person name="Overmann J."/>
            <person name="Amann R."/>
            <person name="Jetten M.S.M."/>
            <person name="Mascher T."/>
            <person name="Medema M.H."/>
            <person name="Devos D.P."/>
            <person name="Kaster A.-K."/>
            <person name="Ovreas L."/>
            <person name="Rohde M."/>
            <person name="Galperin M.Y."/>
            <person name="Jogler C."/>
        </authorList>
    </citation>
    <scope>NUCLEOTIDE SEQUENCE [LARGE SCALE GENOMIC DNA]</scope>
    <source>
        <strain evidence="2 3">Q31a</strain>
    </source>
</reference>
<evidence type="ECO:0000256" key="1">
    <source>
        <dbReference type="SAM" id="MobiDB-lite"/>
    </source>
</evidence>
<protein>
    <submittedName>
        <fullName evidence="2">Uncharacterized protein</fullName>
    </submittedName>
</protein>
<evidence type="ECO:0000313" key="2">
    <source>
        <dbReference type="EMBL" id="QDV24407.1"/>
    </source>
</evidence>
<organism evidence="2 3">
    <name type="scientific">Aureliella helgolandensis</name>
    <dbReference type="NCBI Taxonomy" id="2527968"/>
    <lineage>
        <taxon>Bacteria</taxon>
        <taxon>Pseudomonadati</taxon>
        <taxon>Planctomycetota</taxon>
        <taxon>Planctomycetia</taxon>
        <taxon>Pirellulales</taxon>
        <taxon>Pirellulaceae</taxon>
        <taxon>Aureliella</taxon>
    </lineage>
</organism>
<feature type="compositionally biased region" description="Basic and acidic residues" evidence="1">
    <location>
        <begin position="181"/>
        <end position="192"/>
    </location>
</feature>
<dbReference type="Proteomes" id="UP000318017">
    <property type="component" value="Chromosome"/>
</dbReference>
<dbReference type="EMBL" id="CP036298">
    <property type="protein sequence ID" value="QDV24407.1"/>
    <property type="molecule type" value="Genomic_DNA"/>
</dbReference>
<feature type="region of interest" description="Disordered" evidence="1">
    <location>
        <begin position="160"/>
        <end position="192"/>
    </location>
</feature>
<dbReference type="RefSeq" id="WP_145078035.1">
    <property type="nucleotide sequence ID" value="NZ_CP036298.1"/>
</dbReference>
<name>A0A518G736_9BACT</name>
<dbReference type="AlphaFoldDB" id="A0A518G736"/>